<organism evidence="2 3">
    <name type="scientific">Gossypium laxum</name>
    <dbReference type="NCBI Taxonomy" id="34288"/>
    <lineage>
        <taxon>Eukaryota</taxon>
        <taxon>Viridiplantae</taxon>
        <taxon>Streptophyta</taxon>
        <taxon>Embryophyta</taxon>
        <taxon>Tracheophyta</taxon>
        <taxon>Spermatophyta</taxon>
        <taxon>Magnoliopsida</taxon>
        <taxon>eudicotyledons</taxon>
        <taxon>Gunneridae</taxon>
        <taxon>Pentapetalae</taxon>
        <taxon>rosids</taxon>
        <taxon>malvids</taxon>
        <taxon>Malvales</taxon>
        <taxon>Malvaceae</taxon>
        <taxon>Malvoideae</taxon>
        <taxon>Gossypium</taxon>
    </lineage>
</organism>
<dbReference type="Proteomes" id="UP000593574">
    <property type="component" value="Unassembled WGS sequence"/>
</dbReference>
<proteinExistence type="predicted"/>
<protein>
    <submittedName>
        <fullName evidence="2">Uncharacterized protein</fullName>
    </submittedName>
</protein>
<dbReference type="AlphaFoldDB" id="A0A7J8Z357"/>
<evidence type="ECO:0000313" key="2">
    <source>
        <dbReference type="EMBL" id="MBA0706020.1"/>
    </source>
</evidence>
<gene>
    <name evidence="2" type="ORF">Golax_018162</name>
</gene>
<feature type="compositionally biased region" description="Basic residues" evidence="1">
    <location>
        <begin position="51"/>
        <end position="60"/>
    </location>
</feature>
<evidence type="ECO:0000256" key="1">
    <source>
        <dbReference type="SAM" id="MobiDB-lite"/>
    </source>
</evidence>
<reference evidence="2 3" key="1">
    <citation type="journal article" date="2019" name="Genome Biol. Evol.">
        <title>Insights into the evolution of the New World diploid cottons (Gossypium, subgenus Houzingenia) based on genome sequencing.</title>
        <authorList>
            <person name="Grover C.E."/>
            <person name="Arick M.A. 2nd"/>
            <person name="Thrash A."/>
            <person name="Conover J.L."/>
            <person name="Sanders W.S."/>
            <person name="Peterson D.G."/>
            <person name="Frelichowski J.E."/>
            <person name="Scheffler J.A."/>
            <person name="Scheffler B.E."/>
            <person name="Wendel J.F."/>
        </authorList>
    </citation>
    <scope>NUCLEOTIDE SEQUENCE [LARGE SCALE GENOMIC DNA]</scope>
    <source>
        <strain evidence="2">4</strain>
        <tissue evidence="2">Leaf</tissue>
    </source>
</reference>
<feature type="region of interest" description="Disordered" evidence="1">
    <location>
        <begin position="19"/>
        <end position="61"/>
    </location>
</feature>
<accession>A0A7J8Z357</accession>
<dbReference type="EMBL" id="JABEZV010000002">
    <property type="protein sequence ID" value="MBA0706020.1"/>
    <property type="molecule type" value="Genomic_DNA"/>
</dbReference>
<comment type="caution">
    <text evidence="2">The sequence shown here is derived from an EMBL/GenBank/DDBJ whole genome shotgun (WGS) entry which is preliminary data.</text>
</comment>
<evidence type="ECO:0000313" key="3">
    <source>
        <dbReference type="Proteomes" id="UP000593574"/>
    </source>
</evidence>
<feature type="compositionally biased region" description="Basic and acidic residues" evidence="1">
    <location>
        <begin position="19"/>
        <end position="36"/>
    </location>
</feature>
<keyword evidence="3" id="KW-1185">Reference proteome</keyword>
<name>A0A7J8Z357_9ROSI</name>
<sequence length="126" mass="14634">MAKVKSFIELGLRKDKFESFKPKEMGNDEEKKKEDENGNGDNGKYGDNKRPPNRKWRPNNRPKGLLKCFLCDNLYMVSDYSKKFVFSAIERDDELDKASIRLGSIVRFVKAKSNTLYPIRITESGY</sequence>